<organism evidence="6 7">
    <name type="scientific">Nematostella vectensis</name>
    <name type="common">Starlet sea anemone</name>
    <dbReference type="NCBI Taxonomy" id="45351"/>
    <lineage>
        <taxon>Eukaryota</taxon>
        <taxon>Metazoa</taxon>
        <taxon>Cnidaria</taxon>
        <taxon>Anthozoa</taxon>
        <taxon>Hexacorallia</taxon>
        <taxon>Actiniaria</taxon>
        <taxon>Edwardsiidae</taxon>
        <taxon>Nematostella</taxon>
    </lineage>
</organism>
<dbReference type="STRING" id="45351.A7T6B8"/>
<dbReference type="FunFam" id="3.40.50.10380:FF:000004">
    <property type="entry name" value="Malic enzyme"/>
    <property type="match status" value="1"/>
</dbReference>
<evidence type="ECO:0000259" key="5">
    <source>
        <dbReference type="SMART" id="SM01274"/>
    </source>
</evidence>
<dbReference type="InterPro" id="IPR012301">
    <property type="entry name" value="Malic_N_dom"/>
</dbReference>
<dbReference type="eggNOG" id="KOG1257">
    <property type="taxonomic scope" value="Eukaryota"/>
</dbReference>
<evidence type="ECO:0000313" key="7">
    <source>
        <dbReference type="Proteomes" id="UP000001593"/>
    </source>
</evidence>
<dbReference type="PRINTS" id="PR00072">
    <property type="entry name" value="MALOXRDTASE"/>
</dbReference>
<dbReference type="Gene3D" id="3.40.50.10380">
    <property type="entry name" value="Malic enzyme, N-terminal domain"/>
    <property type="match status" value="1"/>
</dbReference>
<dbReference type="InterPro" id="IPR036291">
    <property type="entry name" value="NAD(P)-bd_dom_sf"/>
</dbReference>
<accession>A7T6B8</accession>
<feature type="binding site" evidence="3">
    <location>
        <position position="155"/>
    </location>
    <ligand>
        <name>(S)-malate</name>
        <dbReference type="ChEBI" id="CHEBI:15589"/>
    </ligand>
</feature>
<dbReference type="GO" id="GO:0051287">
    <property type="term" value="F:NAD binding"/>
    <property type="evidence" value="ECO:0007669"/>
    <property type="project" value="InterPro"/>
</dbReference>
<dbReference type="PhylomeDB" id="A7T6B8"/>
<name>A7T6B8_NEMVE</name>
<proteinExistence type="inferred from homology"/>
<reference evidence="6 7" key="1">
    <citation type="journal article" date="2007" name="Science">
        <title>Sea anemone genome reveals ancestral eumetazoan gene repertoire and genomic organization.</title>
        <authorList>
            <person name="Putnam N.H."/>
            <person name="Srivastava M."/>
            <person name="Hellsten U."/>
            <person name="Dirks B."/>
            <person name="Chapman J."/>
            <person name="Salamov A."/>
            <person name="Terry A."/>
            <person name="Shapiro H."/>
            <person name="Lindquist E."/>
            <person name="Kapitonov V.V."/>
            <person name="Jurka J."/>
            <person name="Genikhovich G."/>
            <person name="Grigoriev I.V."/>
            <person name="Lucas S.M."/>
            <person name="Steele R.E."/>
            <person name="Finnerty J.R."/>
            <person name="Technau U."/>
            <person name="Martindale M.Q."/>
            <person name="Rokhsar D.S."/>
        </authorList>
    </citation>
    <scope>NUCLEOTIDE SEQUENCE [LARGE SCALE GENOMIC DNA]</scope>
    <source>
        <strain evidence="7">CH2 X CH6</strain>
    </source>
</reference>
<dbReference type="AlphaFoldDB" id="A7T6B8"/>
<protein>
    <recommendedName>
        <fullName evidence="8">Malic enzyme</fullName>
    </recommendedName>
</protein>
<dbReference type="Gene3D" id="3.40.50.720">
    <property type="entry name" value="NAD(P)-binding Rossmann-like Domain"/>
    <property type="match status" value="1"/>
</dbReference>
<gene>
    <name evidence="6" type="ORF">NEMVEDRAFT_v1g222944</name>
</gene>
<dbReference type="InterPro" id="IPR001891">
    <property type="entry name" value="Malic_OxRdtase"/>
</dbReference>
<evidence type="ECO:0000259" key="4">
    <source>
        <dbReference type="SMART" id="SM00919"/>
    </source>
</evidence>
<dbReference type="PANTHER" id="PTHR23406:SF90">
    <property type="entry name" value="MALIC ENZYME-RELATED"/>
    <property type="match status" value="1"/>
</dbReference>
<dbReference type="InParanoid" id="A7T6B8"/>
<dbReference type="PANTHER" id="PTHR23406">
    <property type="entry name" value="MALIC ENZYME-RELATED"/>
    <property type="match status" value="1"/>
</dbReference>
<evidence type="ECO:0000256" key="1">
    <source>
        <dbReference type="ARBA" id="ARBA00008785"/>
    </source>
</evidence>
<dbReference type="HOGENOM" id="CLU_052109_0_0_1"/>
<feature type="domain" description="Malic enzyme NAD-binding" evidence="4">
    <location>
        <begin position="229"/>
        <end position="365"/>
    </location>
</feature>
<feature type="active site" description="Proton acceptor" evidence="2">
    <location>
        <position position="173"/>
    </location>
</feature>
<evidence type="ECO:0008006" key="8">
    <source>
        <dbReference type="Google" id="ProtNLM"/>
    </source>
</evidence>
<dbReference type="GO" id="GO:0004473">
    <property type="term" value="F:malate dehydrogenase (decarboxylating) (NADP+) activity"/>
    <property type="evidence" value="ECO:0000318"/>
    <property type="project" value="GO_Central"/>
</dbReference>
<feature type="binding site" evidence="3">
    <location>
        <position position="348"/>
    </location>
    <ligand>
        <name>(S)-malate</name>
        <dbReference type="ChEBI" id="CHEBI:15589"/>
    </ligand>
</feature>
<dbReference type="SMART" id="SM01274">
    <property type="entry name" value="malic"/>
    <property type="match status" value="1"/>
</dbReference>
<evidence type="ECO:0000256" key="3">
    <source>
        <dbReference type="PIRSR" id="PIRSR000106-2"/>
    </source>
</evidence>
<feature type="active site" description="Proton donor" evidence="2">
    <location>
        <position position="102"/>
    </location>
</feature>
<comment type="similarity">
    <text evidence="1">Belongs to the malic enzymes family.</text>
</comment>
<dbReference type="GO" id="GO:0006108">
    <property type="term" value="P:malate metabolic process"/>
    <property type="evidence" value="ECO:0000318"/>
    <property type="project" value="GO_Central"/>
</dbReference>
<dbReference type="SUPFAM" id="SSF53223">
    <property type="entry name" value="Aminoacid dehydrogenase-like, N-terminal domain"/>
    <property type="match status" value="1"/>
</dbReference>
<dbReference type="GO" id="GO:0005739">
    <property type="term" value="C:mitochondrion"/>
    <property type="evidence" value="ECO:0000318"/>
    <property type="project" value="GO_Central"/>
</dbReference>
<dbReference type="EMBL" id="DS471498">
    <property type="protein sequence ID" value="EDO28487.1"/>
    <property type="molecule type" value="Genomic_DNA"/>
</dbReference>
<evidence type="ECO:0000256" key="2">
    <source>
        <dbReference type="PIRSR" id="PIRSR000106-1"/>
    </source>
</evidence>
<dbReference type="SUPFAM" id="SSF51735">
    <property type="entry name" value="NAD(P)-binding Rossmann-fold domains"/>
    <property type="match status" value="1"/>
</dbReference>
<dbReference type="Pfam" id="PF03949">
    <property type="entry name" value="Malic_M"/>
    <property type="match status" value="1"/>
</dbReference>
<dbReference type="InterPro" id="IPR037062">
    <property type="entry name" value="Malic_N_dom_sf"/>
</dbReference>
<dbReference type="Pfam" id="PF00390">
    <property type="entry name" value="malic"/>
    <property type="match status" value="1"/>
</dbReference>
<evidence type="ECO:0000313" key="6">
    <source>
        <dbReference type="EMBL" id="EDO28487.1"/>
    </source>
</evidence>
<feature type="domain" description="Malic enzyme N-terminal" evidence="5">
    <location>
        <begin position="79"/>
        <end position="242"/>
    </location>
</feature>
<dbReference type="InterPro" id="IPR046346">
    <property type="entry name" value="Aminoacid_DH-like_N_sf"/>
</dbReference>
<sequence>MSNERHVNKIPTIRGTDIMRDSHLNKGLAFTLEERQILGIHGLLPPCVISQEIQAQRVYRELQRKPNDLEKYIQLMALLERNESLFFRVLFDYTEELMPIVYTPTVGLACRKYGMIFRRPRGLFISIHDKGHIRDIVSNWPTTEVKAIVMTDGERILGLGDLGCCGMGIPVGKLALYTVCGGIDPEGCLPVMIDVGTNNEELLDDPFYIGVRQKRCNTEDYDELIDEFIQAALQRSVLKDEKAAIGIANLLVLAMKKEGLTEEQAKKKIWLVDSRGLVVKDRDCGGLTEQKLAFAKEHEYIDNLTDVVKHIKPTTIVGVAAVPGAFTEEICRDMASFNDRPVIFALSNPTSKAECTALNCYTWTE</sequence>
<keyword evidence="7" id="KW-1185">Reference proteome</keyword>
<dbReference type="SMART" id="SM00919">
    <property type="entry name" value="Malic_M"/>
    <property type="match status" value="1"/>
</dbReference>
<dbReference type="OMA" id="MVYAACG"/>
<dbReference type="PIRSF" id="PIRSF000106">
    <property type="entry name" value="ME"/>
    <property type="match status" value="1"/>
</dbReference>
<dbReference type="Proteomes" id="UP000001593">
    <property type="component" value="Unassembled WGS sequence"/>
</dbReference>
<dbReference type="InterPro" id="IPR012302">
    <property type="entry name" value="Malic_NAD-bd"/>
</dbReference>
<feature type="non-terminal residue" evidence="6">
    <location>
        <position position="1"/>
    </location>
</feature>